<gene>
    <name evidence="2" type="ORF">ATE48_14560</name>
</gene>
<dbReference type="AlphaFoldDB" id="A0A1B1AKF4"/>
<reference evidence="2 3" key="1">
    <citation type="submission" date="2015-11" db="EMBL/GenBank/DDBJ databases">
        <title>Whole-Genome Sequence of Candidatus Oderbacter manganicum from the National Park Lower Oder Valley, Germany.</title>
        <authorList>
            <person name="Braun B."/>
            <person name="Liere K."/>
            <person name="Szewzyk U."/>
        </authorList>
    </citation>
    <scope>NUCLEOTIDE SEQUENCE [LARGE SCALE GENOMIC DNA]</scope>
    <source>
        <strain evidence="2 3">OTSz_A_272</strain>
    </source>
</reference>
<accession>A0A1B1AKF4</accession>
<keyword evidence="3" id="KW-1185">Reference proteome</keyword>
<name>A0A1B1AKF4_9PROT</name>
<evidence type="ECO:0000256" key="1">
    <source>
        <dbReference type="SAM" id="Phobius"/>
    </source>
</evidence>
<keyword evidence="1" id="KW-0812">Transmembrane</keyword>
<evidence type="ECO:0000313" key="3">
    <source>
        <dbReference type="Proteomes" id="UP000092498"/>
    </source>
</evidence>
<keyword evidence="1" id="KW-0472">Membrane</keyword>
<dbReference type="EMBL" id="CP013244">
    <property type="protein sequence ID" value="ANP47048.1"/>
    <property type="molecule type" value="Genomic_DNA"/>
</dbReference>
<dbReference type="KEGG" id="cbot:ATE48_14560"/>
<evidence type="ECO:0000313" key="2">
    <source>
        <dbReference type="EMBL" id="ANP47048.1"/>
    </source>
</evidence>
<protein>
    <submittedName>
        <fullName evidence="2">Uncharacterized protein</fullName>
    </submittedName>
</protein>
<keyword evidence="1" id="KW-1133">Transmembrane helix</keyword>
<sequence length="107" mass="11635">MSQLIDGFSDEETQDEAMRCIRSLIDKILVRPNAAATISISIYTGALVTILLFAVEAEPRFTGKKVTDFTIKRAGATKRNRGLESLGQTCVPGRTQTCNEPAMSGQL</sequence>
<dbReference type="InParanoid" id="A0A1B1AKF4"/>
<dbReference type="Proteomes" id="UP000092498">
    <property type="component" value="Chromosome"/>
</dbReference>
<feature type="transmembrane region" description="Helical" evidence="1">
    <location>
        <begin position="34"/>
        <end position="55"/>
    </location>
</feature>
<organism evidence="2 3">
    <name type="scientific">Candidatus Viadribacter manganicus</name>
    <dbReference type="NCBI Taxonomy" id="1759059"/>
    <lineage>
        <taxon>Bacteria</taxon>
        <taxon>Pseudomonadati</taxon>
        <taxon>Pseudomonadota</taxon>
        <taxon>Alphaproteobacteria</taxon>
        <taxon>Hyphomonadales</taxon>
        <taxon>Hyphomonadaceae</taxon>
        <taxon>Candidatus Viadribacter</taxon>
    </lineage>
</organism>
<proteinExistence type="predicted"/>